<dbReference type="AlphaFoldDB" id="A0A7X0H9S4"/>
<feature type="transmembrane region" description="Helical" evidence="1">
    <location>
        <begin position="223"/>
        <end position="243"/>
    </location>
</feature>
<evidence type="ECO:0000313" key="3">
    <source>
        <dbReference type="Proteomes" id="UP000541810"/>
    </source>
</evidence>
<feature type="transmembrane region" description="Helical" evidence="1">
    <location>
        <begin position="73"/>
        <end position="92"/>
    </location>
</feature>
<keyword evidence="3" id="KW-1185">Reference proteome</keyword>
<protein>
    <submittedName>
        <fullName evidence="2">Uncharacterized protein</fullName>
    </submittedName>
</protein>
<feature type="transmembrane region" description="Helical" evidence="1">
    <location>
        <begin position="38"/>
        <end position="58"/>
    </location>
</feature>
<dbReference type="Proteomes" id="UP000541810">
    <property type="component" value="Unassembled WGS sequence"/>
</dbReference>
<feature type="transmembrane region" description="Helical" evidence="1">
    <location>
        <begin position="195"/>
        <end position="211"/>
    </location>
</feature>
<feature type="transmembrane region" description="Helical" evidence="1">
    <location>
        <begin position="171"/>
        <end position="189"/>
    </location>
</feature>
<feature type="transmembrane region" description="Helical" evidence="1">
    <location>
        <begin position="394"/>
        <end position="411"/>
    </location>
</feature>
<sequence>MYKDLLIWHGVVTILVSLWWIIVPYLKMKEHLVTSKNLFMLGYMNFMGVSSIQAATYWDQFQMARYADFTPRAVMAYIVLSWVFFGVLVLSYKNPRWVPWKYLTFKSVPATGSPGFSLFILLGLFFSFFGGLVLVQLPGIAQFGYLCGQPLSIGVAALCFYRWIQDKSNPLWAGLACSSFAMSLLLSMIGTTGRRPLLSLLLAIVIIIYWTRAQPFTFRYRIVLTTLAAGLIVGQLLGGYSGIRHRVGNVMMTSRSEQARNIVENVRMTVQRSTRPDIMLSSGLLGGDTASISVGAAELFLYDPTWERRPLHSLMAVAVNPVPRAVWPDKPEALGQTFPRDLGQWSFGYINWGPGIVAHVVQDVFWIAVWLYPLLIGTFLRWVDDQLSGYPKNFFMVAFVTSVSGHIIAFPRGDLTVFTINIVGGLVGIYFCLFLSRMFMRNSLTPVSQTTLNPTPVGGAG</sequence>
<feature type="transmembrane region" description="Helical" evidence="1">
    <location>
        <begin position="417"/>
        <end position="435"/>
    </location>
</feature>
<feature type="transmembrane region" description="Helical" evidence="1">
    <location>
        <begin position="364"/>
        <end position="382"/>
    </location>
</feature>
<comment type="caution">
    <text evidence="2">The sequence shown here is derived from an EMBL/GenBank/DDBJ whole genome shotgun (WGS) entry which is preliminary data.</text>
</comment>
<proteinExistence type="predicted"/>
<keyword evidence="1" id="KW-0812">Transmembrane</keyword>
<name>A0A7X0H9S4_9BACT</name>
<accession>A0A7X0H9S4</accession>
<feature type="transmembrane region" description="Helical" evidence="1">
    <location>
        <begin position="113"/>
        <end position="137"/>
    </location>
</feature>
<dbReference type="RefSeq" id="WP_184678285.1">
    <property type="nucleotide sequence ID" value="NZ_JACHGY010000001.1"/>
</dbReference>
<reference evidence="2 3" key="1">
    <citation type="submission" date="2020-08" db="EMBL/GenBank/DDBJ databases">
        <title>Genomic Encyclopedia of Type Strains, Phase IV (KMG-IV): sequencing the most valuable type-strain genomes for metagenomic binning, comparative biology and taxonomic classification.</title>
        <authorList>
            <person name="Goeker M."/>
        </authorList>
    </citation>
    <scope>NUCLEOTIDE SEQUENCE [LARGE SCALE GENOMIC DNA]</scope>
    <source>
        <strain evidence="2 3">DSM 103725</strain>
    </source>
</reference>
<evidence type="ECO:0000313" key="2">
    <source>
        <dbReference type="EMBL" id="MBB6430791.1"/>
    </source>
</evidence>
<organism evidence="2 3">
    <name type="scientific">Algisphaera agarilytica</name>
    <dbReference type="NCBI Taxonomy" id="1385975"/>
    <lineage>
        <taxon>Bacteria</taxon>
        <taxon>Pseudomonadati</taxon>
        <taxon>Planctomycetota</taxon>
        <taxon>Phycisphaerae</taxon>
        <taxon>Phycisphaerales</taxon>
        <taxon>Phycisphaeraceae</taxon>
        <taxon>Algisphaera</taxon>
    </lineage>
</organism>
<dbReference type="EMBL" id="JACHGY010000001">
    <property type="protein sequence ID" value="MBB6430791.1"/>
    <property type="molecule type" value="Genomic_DNA"/>
</dbReference>
<feature type="transmembrane region" description="Helical" evidence="1">
    <location>
        <begin position="6"/>
        <end position="26"/>
    </location>
</feature>
<gene>
    <name evidence="2" type="ORF">HNQ40_002597</name>
</gene>
<evidence type="ECO:0000256" key="1">
    <source>
        <dbReference type="SAM" id="Phobius"/>
    </source>
</evidence>
<keyword evidence="1" id="KW-1133">Transmembrane helix</keyword>
<keyword evidence="1" id="KW-0472">Membrane</keyword>